<name>A0ABD0KSN0_9CAEN</name>
<feature type="region of interest" description="Disordered" evidence="1">
    <location>
        <begin position="44"/>
        <end position="100"/>
    </location>
</feature>
<dbReference type="AlphaFoldDB" id="A0ABD0KSN0"/>
<dbReference type="EMBL" id="JACVVK020000128">
    <property type="protein sequence ID" value="KAK7490271.1"/>
    <property type="molecule type" value="Genomic_DNA"/>
</dbReference>
<accession>A0ABD0KSN0</accession>
<evidence type="ECO:0000313" key="3">
    <source>
        <dbReference type="Proteomes" id="UP001519460"/>
    </source>
</evidence>
<organism evidence="2 3">
    <name type="scientific">Batillaria attramentaria</name>
    <dbReference type="NCBI Taxonomy" id="370345"/>
    <lineage>
        <taxon>Eukaryota</taxon>
        <taxon>Metazoa</taxon>
        <taxon>Spiralia</taxon>
        <taxon>Lophotrochozoa</taxon>
        <taxon>Mollusca</taxon>
        <taxon>Gastropoda</taxon>
        <taxon>Caenogastropoda</taxon>
        <taxon>Sorbeoconcha</taxon>
        <taxon>Cerithioidea</taxon>
        <taxon>Batillariidae</taxon>
        <taxon>Batillaria</taxon>
    </lineage>
</organism>
<gene>
    <name evidence="2" type="ORF">BaRGS_00018432</name>
</gene>
<reference evidence="2 3" key="1">
    <citation type="journal article" date="2023" name="Sci. Data">
        <title>Genome assembly of the Korean intertidal mud-creeper Batillaria attramentaria.</title>
        <authorList>
            <person name="Patra A.K."/>
            <person name="Ho P.T."/>
            <person name="Jun S."/>
            <person name="Lee S.J."/>
            <person name="Kim Y."/>
            <person name="Won Y.J."/>
        </authorList>
    </citation>
    <scope>NUCLEOTIDE SEQUENCE [LARGE SCALE GENOMIC DNA]</scope>
    <source>
        <strain evidence="2">Wonlab-2016</strain>
    </source>
</reference>
<protein>
    <submittedName>
        <fullName evidence="2">Uncharacterized protein</fullName>
    </submittedName>
</protein>
<evidence type="ECO:0000313" key="2">
    <source>
        <dbReference type="EMBL" id="KAK7490271.1"/>
    </source>
</evidence>
<evidence type="ECO:0000256" key="1">
    <source>
        <dbReference type="SAM" id="MobiDB-lite"/>
    </source>
</evidence>
<keyword evidence="3" id="KW-1185">Reference proteome</keyword>
<proteinExistence type="predicted"/>
<comment type="caution">
    <text evidence="2">The sequence shown here is derived from an EMBL/GenBank/DDBJ whole genome shotgun (WGS) entry which is preliminary data.</text>
</comment>
<sequence>MKEKKIAPETSGACNLFNLTWPDKVNQCNLDKRTLTVFVAVSPSKTTKNEKENHQHARHCSHGSTSCGRETQLYPMPSVTDASRAGENIVTSLEPSRASR</sequence>
<dbReference type="Proteomes" id="UP001519460">
    <property type="component" value="Unassembled WGS sequence"/>
</dbReference>